<dbReference type="SUPFAM" id="SSF160935">
    <property type="entry name" value="VPA0735-like"/>
    <property type="match status" value="1"/>
</dbReference>
<dbReference type="Pfam" id="PF06742">
    <property type="entry name" value="DUF1214"/>
    <property type="match status" value="1"/>
</dbReference>
<gene>
    <name evidence="3" type="ORF">BJN34_04415</name>
</gene>
<evidence type="ECO:0000313" key="4">
    <source>
        <dbReference type="Proteomes" id="UP000189627"/>
    </source>
</evidence>
<evidence type="ECO:0000313" key="3">
    <source>
        <dbReference type="EMBL" id="AQV93140.1"/>
    </source>
</evidence>
<dbReference type="RefSeq" id="WP_234824898.1">
    <property type="nucleotide sequence ID" value="NZ_CP017757.2"/>
</dbReference>
<dbReference type="InterPro" id="IPR010679">
    <property type="entry name" value="DUF1254"/>
</dbReference>
<dbReference type="AlphaFoldDB" id="A0A1U9UKM4"/>
<dbReference type="Gene3D" id="2.60.120.600">
    <property type="entry name" value="Domain of unknown function DUF1214, C-terminal domain"/>
    <property type="match status" value="1"/>
</dbReference>
<feature type="domain" description="DUF1254" evidence="2">
    <location>
        <begin position="48"/>
        <end position="177"/>
    </location>
</feature>
<dbReference type="Proteomes" id="UP000189627">
    <property type="component" value="Chromosome 1"/>
</dbReference>
<dbReference type="EMBL" id="CP017757">
    <property type="protein sequence ID" value="AQV93140.1"/>
    <property type="molecule type" value="Genomic_DNA"/>
</dbReference>
<sequence length="439" mass="48420">MKEDLTSDSQLDARIREALAYTFPVHDVAQARWQFTQKRTDTHGAPPNALFHYRKLLDHRARAVTTPNNDTLYSIAWLDLSGGPLLLSLPDMRDRYYSFAFLDIFTNNVACIGRRTTGTAAASFLLAGPGWQGEAPAGAHVLRLPCNDIWALGRVLVDGEADLAAVHALQDAMRLQPLAGGHAQQARLLQAVPDERDPERYLDLVNEVLGRNPIPVNERALVQGMADLGVRPGTIGAWRELDVAVRAAWTGQHAANLAALARTPPGTTLRNREGGSWTSGADHLGNFGDDYAYRAFVSLVGLGALERQEAIYATAMIDADGEMLNGLNGYRLHIPADLPIDAFWSLSMYELEPDGRRFFVDNPLHRYTLGDRTPGITRAADGSMDIWIQHAAPASDRKANWLPAPVGRFSLTLRFYQPRRALLDRSFVMPDVERLGQPA</sequence>
<feature type="domain" description="DUF1214" evidence="1">
    <location>
        <begin position="309"/>
        <end position="419"/>
    </location>
</feature>
<proteinExistence type="predicted"/>
<dbReference type="InterPro" id="IPR037049">
    <property type="entry name" value="DUF1214_C_sf"/>
</dbReference>
<dbReference type="Pfam" id="PF06863">
    <property type="entry name" value="DUF1254"/>
    <property type="match status" value="1"/>
</dbReference>
<name>A0A1U9UKM4_CUPNE</name>
<reference evidence="4" key="1">
    <citation type="submission" date="2017-02" db="EMBL/GenBank/DDBJ databases">
        <title>Complete genome sequence of Cupriavidus necator strain NH9, a 3-chlorobenzoate degrader.</title>
        <authorList>
            <person name="Moriuchi R."/>
            <person name="Dohra H."/>
            <person name="Ogawa N."/>
        </authorList>
    </citation>
    <scope>NUCLEOTIDE SEQUENCE [LARGE SCALE GENOMIC DNA]</scope>
    <source>
        <strain evidence="4">NH9</strain>
    </source>
</reference>
<evidence type="ECO:0000259" key="1">
    <source>
        <dbReference type="Pfam" id="PF06742"/>
    </source>
</evidence>
<dbReference type="InterPro" id="IPR037050">
    <property type="entry name" value="DUF1254_sf"/>
</dbReference>
<dbReference type="InterPro" id="IPR010621">
    <property type="entry name" value="DUF1214"/>
</dbReference>
<dbReference type="PANTHER" id="PTHR36509">
    <property type="entry name" value="BLL3101 PROTEIN"/>
    <property type="match status" value="1"/>
</dbReference>
<accession>A0A1U9UKM4</accession>
<organism evidence="3 4">
    <name type="scientific">Cupriavidus necator</name>
    <name type="common">Alcaligenes eutrophus</name>
    <name type="synonym">Ralstonia eutropha</name>
    <dbReference type="NCBI Taxonomy" id="106590"/>
    <lineage>
        <taxon>Bacteria</taxon>
        <taxon>Pseudomonadati</taxon>
        <taxon>Pseudomonadota</taxon>
        <taxon>Betaproteobacteria</taxon>
        <taxon>Burkholderiales</taxon>
        <taxon>Burkholderiaceae</taxon>
        <taxon>Cupriavidus</taxon>
    </lineage>
</organism>
<evidence type="ECO:0000259" key="2">
    <source>
        <dbReference type="Pfam" id="PF06863"/>
    </source>
</evidence>
<dbReference type="PANTHER" id="PTHR36509:SF2">
    <property type="entry name" value="BLL3101 PROTEIN"/>
    <property type="match status" value="1"/>
</dbReference>
<dbReference type="Gene3D" id="2.60.40.1610">
    <property type="entry name" value="Domain of unknown function DUF1254"/>
    <property type="match status" value="1"/>
</dbReference>
<protein>
    <submittedName>
        <fullName evidence="3">DUF1254 domain-containing protein</fullName>
    </submittedName>
</protein>
<dbReference type="KEGG" id="cuh:BJN34_04415"/>